<sequence length="291" mass="35241">MINIKYLHYYNQSGNRDVNTYYVLQKKQIYSNKFKIRIKYFFTDFVKGSKKLYKTYINIDVNVKAINSQHLINKINCLKFISSKLRLWLNSQNLVDYNYRKSPKQSVYYCFDKNKLYELLKTILYIGIEWHIYINLKIKNAYKDIILIDRNKILFIKHLKLNQLNLCIALFAKKIDIDVNYIKYKNEKIFGQIIDFADFNILIKTNNKLTLEPSNNNIKSLFNEIRSVLYHKNPIGQWRSKTHLTSKYAKLAIQQILLNWYKYYYHILDNMQMSKIHLIAEKSFYIWQIKK</sequence>
<reference evidence="1" key="1">
    <citation type="journal article" date="2018" name="Genome Biol. Evol.">
        <title>Mitochondrial and Plastid Genomes from Coralline Red Algae Provide Insights into the Incongruent Evolutionary Histories of Organelles.</title>
        <authorList>
            <person name="Lee J."/>
            <person name="Song H.J."/>
            <person name="In Park S."/>
            <person name="Lee Y.M."/>
            <person name="Jeong S.Y."/>
            <person name="Oh Cho T."/>
            <person name="Kim J.H."/>
            <person name="Choi H.G."/>
            <person name="Choi C.G."/>
            <person name="Nelson W.A."/>
            <person name="Fredericq S."/>
            <person name="Bhattacharya D."/>
            <person name="Su Yoon H."/>
        </authorList>
    </citation>
    <scope>NUCLEOTIDE SEQUENCE</scope>
</reference>
<dbReference type="AlphaFoldDB" id="A0A3G3MGD9"/>
<evidence type="ECO:0000313" key="1">
    <source>
        <dbReference type="EMBL" id="AYR05895.1"/>
    </source>
</evidence>
<accession>A0A3G3MGD9</accession>
<organism evidence="1">
    <name type="scientific">Lithothamnion sp</name>
    <dbReference type="NCBI Taxonomy" id="1940749"/>
    <lineage>
        <taxon>Eukaryota</taxon>
        <taxon>Rhodophyta</taxon>
        <taxon>Florideophyceae</taxon>
        <taxon>Corallinophycidae</taxon>
        <taxon>Hapalidiales</taxon>
        <taxon>Hapalidiaceae</taxon>
        <taxon>Melobesioideae</taxon>
        <taxon>Lithothamnion</taxon>
    </lineage>
</organism>
<gene>
    <name evidence="1" type="primary">orf360</name>
</gene>
<proteinExistence type="predicted"/>
<name>A0A3G3MGD9_9FLOR</name>
<geneLocation type="plastid" evidence="1"/>
<dbReference type="EMBL" id="MH281627">
    <property type="protein sequence ID" value="AYR05895.1"/>
    <property type="molecule type" value="Genomic_DNA"/>
</dbReference>
<protein>
    <recommendedName>
        <fullName evidence="2">Reverse transcriptase N-terminal domain-containing protein</fullName>
    </recommendedName>
</protein>
<evidence type="ECO:0008006" key="2">
    <source>
        <dbReference type="Google" id="ProtNLM"/>
    </source>
</evidence>
<keyword evidence="1" id="KW-0934">Plastid</keyword>